<dbReference type="EMBL" id="JAVDXV010000003">
    <property type="protein sequence ID" value="MDR7332606.1"/>
    <property type="molecule type" value="Genomic_DNA"/>
</dbReference>
<dbReference type="PANTHER" id="PTHR46663">
    <property type="entry name" value="DIGUANYLATE CYCLASE DGCT-RELATED"/>
    <property type="match status" value="1"/>
</dbReference>
<comment type="caution">
    <text evidence="4">The sequence shown here is derived from an EMBL/GenBank/DDBJ whole genome shotgun (WGS) entry which is preliminary data.</text>
</comment>
<dbReference type="Gene3D" id="6.10.340.10">
    <property type="match status" value="1"/>
</dbReference>
<dbReference type="NCBIfam" id="TIGR00254">
    <property type="entry name" value="GGDEF"/>
    <property type="match status" value="1"/>
</dbReference>
<organism evidence="4 5">
    <name type="scientific">Roseateles asaccharophilus</name>
    <dbReference type="NCBI Taxonomy" id="582607"/>
    <lineage>
        <taxon>Bacteria</taxon>
        <taxon>Pseudomonadati</taxon>
        <taxon>Pseudomonadota</taxon>
        <taxon>Betaproteobacteria</taxon>
        <taxon>Burkholderiales</taxon>
        <taxon>Sphaerotilaceae</taxon>
        <taxon>Roseateles</taxon>
    </lineage>
</organism>
<feature type="domain" description="GGDEF" evidence="3">
    <location>
        <begin position="450"/>
        <end position="584"/>
    </location>
</feature>
<evidence type="ECO:0000259" key="3">
    <source>
        <dbReference type="PROSITE" id="PS50887"/>
    </source>
</evidence>
<dbReference type="SUPFAM" id="SSF158472">
    <property type="entry name" value="HAMP domain-like"/>
    <property type="match status" value="1"/>
</dbReference>
<evidence type="ECO:0000259" key="2">
    <source>
        <dbReference type="PROSITE" id="PS50885"/>
    </source>
</evidence>
<evidence type="ECO:0000313" key="4">
    <source>
        <dbReference type="EMBL" id="MDR7332606.1"/>
    </source>
</evidence>
<dbReference type="PROSITE" id="PS50887">
    <property type="entry name" value="GGDEF"/>
    <property type="match status" value="1"/>
</dbReference>
<dbReference type="InterPro" id="IPR043128">
    <property type="entry name" value="Rev_trsase/Diguanyl_cyclase"/>
</dbReference>
<keyword evidence="1" id="KW-1133">Transmembrane helix</keyword>
<evidence type="ECO:0000313" key="5">
    <source>
        <dbReference type="Proteomes" id="UP001180825"/>
    </source>
</evidence>
<evidence type="ECO:0000256" key="1">
    <source>
        <dbReference type="SAM" id="Phobius"/>
    </source>
</evidence>
<dbReference type="Gene3D" id="3.30.70.270">
    <property type="match status" value="1"/>
</dbReference>
<dbReference type="InterPro" id="IPR029787">
    <property type="entry name" value="Nucleotide_cyclase"/>
</dbReference>
<dbReference type="InterPro" id="IPR000160">
    <property type="entry name" value="GGDEF_dom"/>
</dbReference>
<dbReference type="PROSITE" id="PS50885">
    <property type="entry name" value="HAMP"/>
    <property type="match status" value="1"/>
</dbReference>
<reference evidence="4 5" key="1">
    <citation type="submission" date="2023-07" db="EMBL/GenBank/DDBJ databases">
        <title>Sorghum-associated microbial communities from plants grown in Nebraska, USA.</title>
        <authorList>
            <person name="Schachtman D."/>
        </authorList>
    </citation>
    <scope>NUCLEOTIDE SEQUENCE [LARGE SCALE GENOMIC DNA]</scope>
    <source>
        <strain evidence="4 5">BE316</strain>
    </source>
</reference>
<dbReference type="Gene3D" id="3.30.450.20">
    <property type="entry name" value="PAS domain"/>
    <property type="match status" value="2"/>
</dbReference>
<dbReference type="SMART" id="SM00267">
    <property type="entry name" value="GGDEF"/>
    <property type="match status" value="1"/>
</dbReference>
<dbReference type="CDD" id="cd06225">
    <property type="entry name" value="HAMP"/>
    <property type="match status" value="1"/>
</dbReference>
<proteinExistence type="predicted"/>
<gene>
    <name evidence="4" type="ORF">J2X21_001739</name>
</gene>
<dbReference type="InterPro" id="IPR052163">
    <property type="entry name" value="DGC-Regulatory_Protein"/>
</dbReference>
<protein>
    <submittedName>
        <fullName evidence="4">Diguanylate cyclase (GGDEF)-like protein</fullName>
    </submittedName>
</protein>
<dbReference type="Pfam" id="PF00990">
    <property type="entry name" value="GGDEF"/>
    <property type="match status" value="1"/>
</dbReference>
<dbReference type="CDD" id="cd18773">
    <property type="entry name" value="PDC1_HK_sensor"/>
    <property type="match status" value="1"/>
</dbReference>
<name>A0ABU2A5Y7_9BURK</name>
<dbReference type="SUPFAM" id="SSF55073">
    <property type="entry name" value="Nucleotide cyclase"/>
    <property type="match status" value="1"/>
</dbReference>
<dbReference type="RefSeq" id="WP_310327357.1">
    <property type="nucleotide sequence ID" value="NZ_JAVDXV010000003.1"/>
</dbReference>
<keyword evidence="1" id="KW-0472">Membrane</keyword>
<feature type="transmembrane region" description="Helical" evidence="1">
    <location>
        <begin position="347"/>
        <end position="370"/>
    </location>
</feature>
<sequence>MHKRLTDRLSLRRLLTLPYAVLVLALVLLMGALSWRAGRDTVDTLSAQLLVEAVQRVAGTLERQVGGADNVLEAAFPTGRQTPIDLQADMATLRERFWLATSIHRDPNNYVYYGDRRGHFMGLWRFSEQEAELRLRTSDTGPRTIHRISGIDGPLRSPVVEDKVFEPRERPWYQSAMATPAPLAWTPVYVDFKTQDLIVTRTKRLGNDAGEPEGVGATDLPLKQLNALLGRLALSENAVAMVVEGDGRLVGVSRGAHLKAGGTGGHERLNARQSPDTLVAQTFEAVAGRGSAEAQGLGTAPQTFSFTGPDGHAVQVGYVRLAPALGLDWLVIAAVPRADYLAGVQRGFMQAAAIAGVATVVALALGWAVLGIVTRELRQLAEAARRVGDGVLDEPPEVHRNDELGELARSFADMQRRLLTDQLTGLSNRSAILRRIEDRILQQRRRGDRWPFAVVFIDFHRFGDINDRFGHAIGDTVLKEIGQRLRTGVRIGDIVSRYAGDEFVLLLESVESRADAEAARAHLERTMAQPLQCLADIAPDHPLGASFGIALYPDDGQDTETLLKHADADMYARKQATAPDADPS</sequence>
<dbReference type="CDD" id="cd01949">
    <property type="entry name" value="GGDEF"/>
    <property type="match status" value="1"/>
</dbReference>
<dbReference type="SMART" id="SM00304">
    <property type="entry name" value="HAMP"/>
    <property type="match status" value="1"/>
</dbReference>
<keyword evidence="5" id="KW-1185">Reference proteome</keyword>
<keyword evidence="1" id="KW-0812">Transmembrane</keyword>
<accession>A0ABU2A5Y7</accession>
<dbReference type="InterPro" id="IPR003660">
    <property type="entry name" value="HAMP_dom"/>
</dbReference>
<dbReference type="Pfam" id="PF00672">
    <property type="entry name" value="HAMP"/>
    <property type="match status" value="1"/>
</dbReference>
<dbReference type="Proteomes" id="UP001180825">
    <property type="component" value="Unassembled WGS sequence"/>
</dbReference>
<dbReference type="PANTHER" id="PTHR46663:SF2">
    <property type="entry name" value="GGDEF DOMAIN-CONTAINING PROTEIN"/>
    <property type="match status" value="1"/>
</dbReference>
<feature type="domain" description="HAMP" evidence="2">
    <location>
        <begin position="371"/>
        <end position="423"/>
    </location>
</feature>